<accession>A0ABQ9HID9</accession>
<dbReference type="EMBL" id="JARBHB010000005">
    <property type="protein sequence ID" value="KAJ8883911.1"/>
    <property type="molecule type" value="Genomic_DNA"/>
</dbReference>
<proteinExistence type="predicted"/>
<organism evidence="1 2">
    <name type="scientific">Dryococelus australis</name>
    <dbReference type="NCBI Taxonomy" id="614101"/>
    <lineage>
        <taxon>Eukaryota</taxon>
        <taxon>Metazoa</taxon>
        <taxon>Ecdysozoa</taxon>
        <taxon>Arthropoda</taxon>
        <taxon>Hexapoda</taxon>
        <taxon>Insecta</taxon>
        <taxon>Pterygota</taxon>
        <taxon>Neoptera</taxon>
        <taxon>Polyneoptera</taxon>
        <taxon>Phasmatodea</taxon>
        <taxon>Verophasmatodea</taxon>
        <taxon>Anareolatae</taxon>
        <taxon>Phasmatidae</taxon>
        <taxon>Eurycanthinae</taxon>
        <taxon>Dryococelus</taxon>
    </lineage>
</organism>
<keyword evidence="2" id="KW-1185">Reference proteome</keyword>
<name>A0ABQ9HID9_9NEOP</name>
<gene>
    <name evidence="1" type="ORF">PR048_015766</name>
</gene>
<reference evidence="1 2" key="1">
    <citation type="submission" date="2023-02" db="EMBL/GenBank/DDBJ databases">
        <title>LHISI_Scaffold_Assembly.</title>
        <authorList>
            <person name="Stuart O.P."/>
            <person name="Cleave R."/>
            <person name="Magrath M.J.L."/>
            <person name="Mikheyev A.S."/>
        </authorList>
    </citation>
    <scope>NUCLEOTIDE SEQUENCE [LARGE SCALE GENOMIC DNA]</scope>
    <source>
        <strain evidence="1">Daus_M_001</strain>
        <tissue evidence="1">Leg muscle</tissue>
    </source>
</reference>
<comment type="caution">
    <text evidence="1">The sequence shown here is derived from an EMBL/GenBank/DDBJ whole genome shotgun (WGS) entry which is preliminary data.</text>
</comment>
<evidence type="ECO:0000313" key="2">
    <source>
        <dbReference type="Proteomes" id="UP001159363"/>
    </source>
</evidence>
<dbReference type="Proteomes" id="UP001159363">
    <property type="component" value="Chromosome 4"/>
</dbReference>
<protein>
    <submittedName>
        <fullName evidence="1">Uncharacterized protein</fullName>
    </submittedName>
</protein>
<evidence type="ECO:0000313" key="1">
    <source>
        <dbReference type="EMBL" id="KAJ8883911.1"/>
    </source>
</evidence>
<sequence length="137" mass="15888">MLLQRHSTHTFVMNKFLRVYRKKKDPGNNLHPLQTLQPRNVSHFCKEVRDELINYFMSPDGVVERQYLDRLEHPSTQRRQTLNPTCRKLARACPRAMERSSSRDRHSLQVKVSGVAQLQGLCRDTALTSVFAQTLGV</sequence>